<comment type="caution">
    <text evidence="2">The sequence shown here is derived from an EMBL/GenBank/DDBJ whole genome shotgun (WGS) entry which is preliminary data.</text>
</comment>
<reference evidence="2 3" key="1">
    <citation type="submission" date="2019-11" db="EMBL/GenBank/DDBJ databases">
        <title>Whole genome sequence of Oryza granulata.</title>
        <authorList>
            <person name="Li W."/>
        </authorList>
    </citation>
    <scope>NUCLEOTIDE SEQUENCE [LARGE SCALE GENOMIC DNA]</scope>
    <source>
        <strain evidence="3">cv. Menghai</strain>
        <tissue evidence="2">Leaf</tissue>
    </source>
</reference>
<dbReference type="EMBL" id="SPHZ02000003">
    <property type="protein sequence ID" value="KAF0927456.1"/>
    <property type="molecule type" value="Genomic_DNA"/>
</dbReference>
<evidence type="ECO:0000313" key="3">
    <source>
        <dbReference type="Proteomes" id="UP000479710"/>
    </source>
</evidence>
<protein>
    <submittedName>
        <fullName evidence="2">Uncharacterized protein</fullName>
    </submittedName>
</protein>
<accession>A0A6G1ES40</accession>
<organism evidence="2 3">
    <name type="scientific">Oryza meyeriana var. granulata</name>
    <dbReference type="NCBI Taxonomy" id="110450"/>
    <lineage>
        <taxon>Eukaryota</taxon>
        <taxon>Viridiplantae</taxon>
        <taxon>Streptophyta</taxon>
        <taxon>Embryophyta</taxon>
        <taxon>Tracheophyta</taxon>
        <taxon>Spermatophyta</taxon>
        <taxon>Magnoliopsida</taxon>
        <taxon>Liliopsida</taxon>
        <taxon>Poales</taxon>
        <taxon>Poaceae</taxon>
        <taxon>BOP clade</taxon>
        <taxon>Oryzoideae</taxon>
        <taxon>Oryzeae</taxon>
        <taxon>Oryzinae</taxon>
        <taxon>Oryza</taxon>
        <taxon>Oryza meyeriana</taxon>
    </lineage>
</organism>
<dbReference type="Proteomes" id="UP000479710">
    <property type="component" value="Unassembled WGS sequence"/>
</dbReference>
<name>A0A6G1ES40_9ORYZ</name>
<gene>
    <name evidence="2" type="ORF">E2562_033535</name>
</gene>
<evidence type="ECO:0000256" key="1">
    <source>
        <dbReference type="SAM" id="MobiDB-lite"/>
    </source>
</evidence>
<keyword evidence="3" id="KW-1185">Reference proteome</keyword>
<feature type="region of interest" description="Disordered" evidence="1">
    <location>
        <begin position="1"/>
        <end position="22"/>
    </location>
</feature>
<evidence type="ECO:0000313" key="2">
    <source>
        <dbReference type="EMBL" id="KAF0927456.1"/>
    </source>
</evidence>
<feature type="region of interest" description="Disordered" evidence="1">
    <location>
        <begin position="40"/>
        <end position="86"/>
    </location>
</feature>
<sequence length="86" mass="9442">MNQMPSISLRRGGAAAREEEPDATALARWVRAFRRRQVEGMEHAREEGDGAGGRKGAAPAGGDAVGQHHDPRRRQLIGQCRNTQRL</sequence>
<dbReference type="AlphaFoldDB" id="A0A6G1ES40"/>
<proteinExistence type="predicted"/>